<feature type="region of interest" description="Disordered" evidence="1">
    <location>
        <begin position="41"/>
        <end position="84"/>
    </location>
</feature>
<reference evidence="2" key="1">
    <citation type="journal article" date="2020" name="Nature">
        <title>Giant virus diversity and host interactions through global metagenomics.</title>
        <authorList>
            <person name="Schulz F."/>
            <person name="Roux S."/>
            <person name="Paez-Espino D."/>
            <person name="Jungbluth S."/>
            <person name="Walsh D.A."/>
            <person name="Denef V.J."/>
            <person name="McMahon K.D."/>
            <person name="Konstantinidis K.T."/>
            <person name="Eloe-Fadrosh E.A."/>
            <person name="Kyrpides N.C."/>
            <person name="Woyke T."/>
        </authorList>
    </citation>
    <scope>NUCLEOTIDE SEQUENCE</scope>
    <source>
        <strain evidence="2">GVMAG-M-3300025572-1</strain>
    </source>
</reference>
<evidence type="ECO:0000256" key="1">
    <source>
        <dbReference type="SAM" id="MobiDB-lite"/>
    </source>
</evidence>
<feature type="compositionally biased region" description="Polar residues" evidence="1">
    <location>
        <begin position="43"/>
        <end position="84"/>
    </location>
</feature>
<dbReference type="EMBL" id="MN740283">
    <property type="protein sequence ID" value="QHT97817.1"/>
    <property type="molecule type" value="Genomic_DNA"/>
</dbReference>
<name>A0A6C0J1I0_9ZZZZ</name>
<protein>
    <submittedName>
        <fullName evidence="2">Uncharacterized protein</fullName>
    </submittedName>
</protein>
<dbReference type="AlphaFoldDB" id="A0A6C0J1I0"/>
<accession>A0A6C0J1I0</accession>
<sequence>MLTSVGQAPFSQVGVTQPLYPSVSLQQSYIPPVQLPSAAPILSNPQLPSSTPVDQLTPPQFSVATPQLTPRSIQPTGQLTPRSTPLTAQEILYGGLTPRSAQQQQPNLMTSLQEEGRKLQPQVNNAIDRVSQEVQGFFRWLFAPIRH</sequence>
<proteinExistence type="predicted"/>
<evidence type="ECO:0000313" key="2">
    <source>
        <dbReference type="EMBL" id="QHT97817.1"/>
    </source>
</evidence>
<organism evidence="2">
    <name type="scientific">viral metagenome</name>
    <dbReference type="NCBI Taxonomy" id="1070528"/>
    <lineage>
        <taxon>unclassified sequences</taxon>
        <taxon>metagenomes</taxon>
        <taxon>organismal metagenomes</taxon>
    </lineage>
</organism>